<dbReference type="InterPro" id="IPR009241">
    <property type="entry name" value="HigB-like"/>
</dbReference>
<proteinExistence type="predicted"/>
<reference evidence="1 2" key="1">
    <citation type="submission" date="2023-01" db="EMBL/GenBank/DDBJ databases">
        <title>Genomes from the Australian National Cyanobacteria Reference Collection.</title>
        <authorList>
            <person name="Willis A."/>
            <person name="Lee E.M.F."/>
        </authorList>
    </citation>
    <scope>NUCLEOTIDE SEQUENCE [LARGE SCALE GENOMIC DNA]</scope>
    <source>
        <strain evidence="1 2">CS-1033</strain>
    </source>
</reference>
<sequence>MEYTDKFGAWWDTLSEEEQIDVKAVVGLLEKMGPILPHPYSSKINGSQVSRLRELRIQHTGRPFRVLYAFDPNRTAILLVGGDKTGDNRWYEKNIPVAEAQYASHLLTLK</sequence>
<accession>A0ABT5AW67</accession>
<organism evidence="1 2">
    <name type="scientific">Anabaenopsis arnoldii</name>
    <dbReference type="NCBI Taxonomy" id="2152938"/>
    <lineage>
        <taxon>Bacteria</taxon>
        <taxon>Bacillati</taxon>
        <taxon>Cyanobacteriota</taxon>
        <taxon>Cyanophyceae</taxon>
        <taxon>Nostocales</taxon>
        <taxon>Nodulariaceae</taxon>
        <taxon>Anabaenopsis</taxon>
    </lineage>
</organism>
<evidence type="ECO:0000313" key="1">
    <source>
        <dbReference type="EMBL" id="MDB9540575.1"/>
    </source>
</evidence>
<keyword evidence="2" id="KW-1185">Reference proteome</keyword>
<protein>
    <submittedName>
        <fullName evidence="1">Type II toxin-antitoxin system RelE/ParE family toxin</fullName>
    </submittedName>
</protein>
<comment type="caution">
    <text evidence="1">The sequence shown here is derived from an EMBL/GenBank/DDBJ whole genome shotgun (WGS) entry which is preliminary data.</text>
</comment>
<dbReference type="EMBL" id="JAQMUH010000146">
    <property type="protein sequence ID" value="MDB9540575.1"/>
    <property type="molecule type" value="Genomic_DNA"/>
</dbReference>
<evidence type="ECO:0000313" key="2">
    <source>
        <dbReference type="Proteomes" id="UP001212499"/>
    </source>
</evidence>
<dbReference type="Pfam" id="PF05973">
    <property type="entry name" value="Gp49"/>
    <property type="match status" value="1"/>
</dbReference>
<gene>
    <name evidence="1" type="ORF">PN457_13075</name>
</gene>
<dbReference type="Proteomes" id="UP001212499">
    <property type="component" value="Unassembled WGS sequence"/>
</dbReference>
<name>A0ABT5AW67_9CYAN</name>